<dbReference type="InterPro" id="IPR019821">
    <property type="entry name" value="Kinesin_motor_CS"/>
</dbReference>
<dbReference type="PROSITE" id="PS00411">
    <property type="entry name" value="KINESIN_MOTOR_1"/>
    <property type="match status" value="1"/>
</dbReference>
<keyword evidence="3 5" id="KW-0067">ATP-binding</keyword>
<dbReference type="GO" id="GO:0005874">
    <property type="term" value="C:microtubule"/>
    <property type="evidence" value="ECO:0007669"/>
    <property type="project" value="UniProtKB-KW"/>
</dbReference>
<reference evidence="9" key="1">
    <citation type="submission" date="2022-11" db="UniProtKB">
        <authorList>
            <consortium name="WormBaseParasite"/>
        </authorList>
    </citation>
    <scope>IDENTIFICATION</scope>
</reference>
<dbReference type="GO" id="GO:0051231">
    <property type="term" value="P:spindle elongation"/>
    <property type="evidence" value="ECO:0007669"/>
    <property type="project" value="TreeGrafter"/>
</dbReference>
<keyword evidence="6" id="KW-0493">Microtubule</keyword>
<dbReference type="AlphaFoldDB" id="A0A915E976"/>
<dbReference type="InterPro" id="IPR036961">
    <property type="entry name" value="Kinesin_motor_dom_sf"/>
</dbReference>
<dbReference type="SMART" id="SM00129">
    <property type="entry name" value="KISc"/>
    <property type="match status" value="1"/>
</dbReference>
<evidence type="ECO:0000313" key="9">
    <source>
        <dbReference type="WBParaSite" id="jg289"/>
    </source>
</evidence>
<evidence type="ECO:0000256" key="2">
    <source>
        <dbReference type="ARBA" id="ARBA00022741"/>
    </source>
</evidence>
<evidence type="ECO:0000256" key="3">
    <source>
        <dbReference type="ARBA" id="ARBA00022840"/>
    </source>
</evidence>
<dbReference type="PANTHER" id="PTHR47969:SF28">
    <property type="entry name" value="KINESIN-LIKE PROTEIN KIF21B"/>
    <property type="match status" value="1"/>
</dbReference>
<dbReference type="GO" id="GO:0007018">
    <property type="term" value="P:microtubule-based movement"/>
    <property type="evidence" value="ECO:0007669"/>
    <property type="project" value="InterPro"/>
</dbReference>
<evidence type="ECO:0000256" key="1">
    <source>
        <dbReference type="ARBA" id="ARBA00004245"/>
    </source>
</evidence>
<dbReference type="GO" id="GO:0008017">
    <property type="term" value="F:microtubule binding"/>
    <property type="evidence" value="ECO:0007669"/>
    <property type="project" value="InterPro"/>
</dbReference>
<evidence type="ECO:0000256" key="5">
    <source>
        <dbReference type="PROSITE-ProRule" id="PRU00283"/>
    </source>
</evidence>
<dbReference type="InterPro" id="IPR027640">
    <property type="entry name" value="Kinesin-like_fam"/>
</dbReference>
<keyword evidence="5 6" id="KW-0505">Motor protein</keyword>
<name>A0A915E976_9BILA</name>
<dbReference type="GO" id="GO:0007052">
    <property type="term" value="P:mitotic spindle organization"/>
    <property type="evidence" value="ECO:0007669"/>
    <property type="project" value="TreeGrafter"/>
</dbReference>
<dbReference type="PANTHER" id="PTHR47969">
    <property type="entry name" value="CHROMOSOME-ASSOCIATED KINESIN KIF4A-RELATED"/>
    <property type="match status" value="1"/>
</dbReference>
<keyword evidence="4" id="KW-0206">Cytoskeleton</keyword>
<dbReference type="GO" id="GO:0005875">
    <property type="term" value="C:microtubule associated complex"/>
    <property type="evidence" value="ECO:0007669"/>
    <property type="project" value="TreeGrafter"/>
</dbReference>
<evidence type="ECO:0000313" key="8">
    <source>
        <dbReference type="Proteomes" id="UP000887574"/>
    </source>
</evidence>
<dbReference type="Proteomes" id="UP000887574">
    <property type="component" value="Unplaced"/>
</dbReference>
<dbReference type="SUPFAM" id="SSF52540">
    <property type="entry name" value="P-loop containing nucleoside triphosphate hydrolases"/>
    <property type="match status" value="1"/>
</dbReference>
<keyword evidence="2 5" id="KW-0547">Nucleotide-binding</keyword>
<feature type="binding site" evidence="5">
    <location>
        <begin position="88"/>
        <end position="95"/>
    </location>
    <ligand>
        <name>ATP</name>
        <dbReference type="ChEBI" id="CHEBI:30616"/>
    </ligand>
</feature>
<evidence type="ECO:0000256" key="4">
    <source>
        <dbReference type="ARBA" id="ARBA00023212"/>
    </source>
</evidence>
<dbReference type="Pfam" id="PF00225">
    <property type="entry name" value="Kinesin"/>
    <property type="match status" value="1"/>
</dbReference>
<dbReference type="InterPro" id="IPR001752">
    <property type="entry name" value="Kinesin_motor_dom"/>
</dbReference>
<organism evidence="8 9">
    <name type="scientific">Ditylenchus dipsaci</name>
    <dbReference type="NCBI Taxonomy" id="166011"/>
    <lineage>
        <taxon>Eukaryota</taxon>
        <taxon>Metazoa</taxon>
        <taxon>Ecdysozoa</taxon>
        <taxon>Nematoda</taxon>
        <taxon>Chromadorea</taxon>
        <taxon>Rhabditida</taxon>
        <taxon>Tylenchina</taxon>
        <taxon>Tylenchomorpha</taxon>
        <taxon>Sphaerularioidea</taxon>
        <taxon>Anguinidae</taxon>
        <taxon>Anguininae</taxon>
        <taxon>Ditylenchus</taxon>
    </lineage>
</organism>
<proteinExistence type="inferred from homology"/>
<comment type="similarity">
    <text evidence="5 6">Belongs to the TRAFAC class myosin-kinesin ATPase superfamily. Kinesin family.</text>
</comment>
<dbReference type="GO" id="GO:0003777">
    <property type="term" value="F:microtubule motor activity"/>
    <property type="evidence" value="ECO:0007669"/>
    <property type="project" value="InterPro"/>
</dbReference>
<sequence length="302" mass="33144">MVVAFSDNSVRVAVRIRPQGSREKAEQSRVCTSVIPGVPQVTIGDDRSFTYDYVFDQQTTQPTIYEQCVKELVEGTFDGYNATVLAYGQTGSGKTFTMGTSFESSLPSSLLSTDNKIGIIPRAARHIFSGIEQRKLEAKERGLVEPVFEILVQFIELYNEEIIDLLTEERHANIGIREDPIKGEIYLKGVASMPINSAEDLLVALKNGAMNRTTASTNMNQSSSRSHAIFSVLIKQQRMVAVDTNDRENMGLDGKAAPATELEVLTAKFHFVDLAGSERLKRTGATGDRQKEGISINCGLVG</sequence>
<dbReference type="GO" id="GO:0005524">
    <property type="term" value="F:ATP binding"/>
    <property type="evidence" value="ECO:0007669"/>
    <property type="project" value="UniProtKB-UniRule"/>
</dbReference>
<keyword evidence="8" id="KW-1185">Reference proteome</keyword>
<accession>A0A915E976</accession>
<evidence type="ECO:0000259" key="7">
    <source>
        <dbReference type="PROSITE" id="PS50067"/>
    </source>
</evidence>
<dbReference type="PRINTS" id="PR00380">
    <property type="entry name" value="KINESINHEAVY"/>
</dbReference>
<dbReference type="Gene3D" id="3.40.850.10">
    <property type="entry name" value="Kinesin motor domain"/>
    <property type="match status" value="1"/>
</dbReference>
<keyword evidence="4" id="KW-0963">Cytoplasm</keyword>
<dbReference type="PROSITE" id="PS50067">
    <property type="entry name" value="KINESIN_MOTOR_2"/>
    <property type="match status" value="1"/>
</dbReference>
<evidence type="ECO:0000256" key="6">
    <source>
        <dbReference type="RuleBase" id="RU000394"/>
    </source>
</evidence>
<feature type="domain" description="Kinesin motor" evidence="7">
    <location>
        <begin position="9"/>
        <end position="302"/>
    </location>
</feature>
<dbReference type="InterPro" id="IPR027417">
    <property type="entry name" value="P-loop_NTPase"/>
</dbReference>
<comment type="subcellular location">
    <subcellularLocation>
        <location evidence="1">Cytoplasm</location>
        <location evidence="1">Cytoskeleton</location>
    </subcellularLocation>
</comment>
<protein>
    <recommendedName>
        <fullName evidence="6">Kinesin-like protein</fullName>
    </recommendedName>
</protein>
<dbReference type="WBParaSite" id="jg289">
    <property type="protein sequence ID" value="jg289"/>
    <property type="gene ID" value="jg289"/>
</dbReference>